<keyword evidence="3" id="KW-1185">Reference proteome</keyword>
<dbReference type="GO" id="GO:0005886">
    <property type="term" value="C:plasma membrane"/>
    <property type="evidence" value="ECO:0007669"/>
    <property type="project" value="TreeGrafter"/>
</dbReference>
<dbReference type="GO" id="GO:0019991">
    <property type="term" value="P:septate junction assembly"/>
    <property type="evidence" value="ECO:0007669"/>
    <property type="project" value="TreeGrafter"/>
</dbReference>
<dbReference type="PANTHER" id="PTHR36694:SF11">
    <property type="entry name" value="LP21121P-RELATED"/>
    <property type="match status" value="1"/>
</dbReference>
<keyword evidence="1" id="KW-1133">Transmembrane helix</keyword>
<dbReference type="PANTHER" id="PTHR36694">
    <property type="entry name" value="PASIFLORA 1, ISOFORM A-RELATED"/>
    <property type="match status" value="1"/>
</dbReference>
<protein>
    <submittedName>
        <fullName evidence="2">Uncharacterized protein</fullName>
    </submittedName>
</protein>
<gene>
    <name evidence="2" type="ORF">J437_LFUL007510</name>
</gene>
<keyword evidence="1" id="KW-0812">Transmembrane</keyword>
<feature type="transmembrane region" description="Helical" evidence="1">
    <location>
        <begin position="24"/>
        <end position="46"/>
    </location>
</feature>
<evidence type="ECO:0000256" key="1">
    <source>
        <dbReference type="SAM" id="Phobius"/>
    </source>
</evidence>
<evidence type="ECO:0000313" key="2">
    <source>
        <dbReference type="EMBL" id="KAG8227959.1"/>
    </source>
</evidence>
<dbReference type="AlphaFoldDB" id="A0A8K0P1S7"/>
<evidence type="ECO:0000313" key="3">
    <source>
        <dbReference type="Proteomes" id="UP000792457"/>
    </source>
</evidence>
<dbReference type="GO" id="GO:0035159">
    <property type="term" value="P:regulation of tube length, open tracheal system"/>
    <property type="evidence" value="ECO:0007669"/>
    <property type="project" value="TreeGrafter"/>
</dbReference>
<dbReference type="OrthoDB" id="6572371at2759"/>
<sequence length="169" mass="19347">MPLLESCWCPCIWNNDLKTGTKAIAGYTLAASAVIITHTSFVMSGGESSQFYLPLFETDVRDTTQGVGGFLIFYFLLLICFAALLVYGVNKCIRGYLIPWLISFGIVILFQLVFGLWLIGGYYIYLQSVLVALIDWLWMSYNIYCWLVVYSEYQFLYDIQSPNIELLYP</sequence>
<name>A0A8K0P1S7_LADFU</name>
<dbReference type="GO" id="GO:0060857">
    <property type="term" value="P:establishment of glial blood-brain barrier"/>
    <property type="evidence" value="ECO:0007669"/>
    <property type="project" value="TreeGrafter"/>
</dbReference>
<reference evidence="2" key="2">
    <citation type="submission" date="2017-10" db="EMBL/GenBank/DDBJ databases">
        <title>Ladona fulva Genome sequencing and assembly.</title>
        <authorList>
            <person name="Murali S."/>
            <person name="Richards S."/>
            <person name="Bandaranaike D."/>
            <person name="Bellair M."/>
            <person name="Blankenburg K."/>
            <person name="Chao H."/>
            <person name="Dinh H."/>
            <person name="Doddapaneni H."/>
            <person name="Dugan-Rocha S."/>
            <person name="Elkadiri S."/>
            <person name="Gnanaolivu R."/>
            <person name="Hernandez B."/>
            <person name="Skinner E."/>
            <person name="Javaid M."/>
            <person name="Lee S."/>
            <person name="Li M."/>
            <person name="Ming W."/>
            <person name="Munidasa M."/>
            <person name="Muniz J."/>
            <person name="Nguyen L."/>
            <person name="Hughes D."/>
            <person name="Osuji N."/>
            <person name="Pu L.-L."/>
            <person name="Puazo M."/>
            <person name="Qu C."/>
            <person name="Quiroz J."/>
            <person name="Raj R."/>
            <person name="Weissenberger G."/>
            <person name="Xin Y."/>
            <person name="Zou X."/>
            <person name="Han Y."/>
            <person name="Worley K."/>
            <person name="Muzny D."/>
            <person name="Gibbs R."/>
        </authorList>
    </citation>
    <scope>NUCLEOTIDE SEQUENCE</scope>
    <source>
        <strain evidence="2">Sampled in the wild</strain>
    </source>
</reference>
<feature type="transmembrane region" description="Helical" evidence="1">
    <location>
        <begin position="96"/>
        <end position="119"/>
    </location>
</feature>
<keyword evidence="1" id="KW-0472">Membrane</keyword>
<organism evidence="2 3">
    <name type="scientific">Ladona fulva</name>
    <name type="common">Scarce chaser dragonfly</name>
    <name type="synonym">Libellula fulva</name>
    <dbReference type="NCBI Taxonomy" id="123851"/>
    <lineage>
        <taxon>Eukaryota</taxon>
        <taxon>Metazoa</taxon>
        <taxon>Ecdysozoa</taxon>
        <taxon>Arthropoda</taxon>
        <taxon>Hexapoda</taxon>
        <taxon>Insecta</taxon>
        <taxon>Pterygota</taxon>
        <taxon>Palaeoptera</taxon>
        <taxon>Odonata</taxon>
        <taxon>Epiprocta</taxon>
        <taxon>Anisoptera</taxon>
        <taxon>Libelluloidea</taxon>
        <taxon>Libellulidae</taxon>
        <taxon>Ladona</taxon>
    </lineage>
</organism>
<accession>A0A8K0P1S7</accession>
<comment type="caution">
    <text evidence="2">The sequence shown here is derived from an EMBL/GenBank/DDBJ whole genome shotgun (WGS) entry which is preliminary data.</text>
</comment>
<feature type="transmembrane region" description="Helical" evidence="1">
    <location>
        <begin position="66"/>
        <end position="89"/>
    </location>
</feature>
<feature type="transmembrane region" description="Helical" evidence="1">
    <location>
        <begin position="125"/>
        <end position="149"/>
    </location>
</feature>
<dbReference type="Proteomes" id="UP000792457">
    <property type="component" value="Unassembled WGS sequence"/>
</dbReference>
<proteinExistence type="predicted"/>
<reference evidence="2" key="1">
    <citation type="submission" date="2013-04" db="EMBL/GenBank/DDBJ databases">
        <authorList>
            <person name="Qu J."/>
            <person name="Murali S.C."/>
            <person name="Bandaranaike D."/>
            <person name="Bellair M."/>
            <person name="Blankenburg K."/>
            <person name="Chao H."/>
            <person name="Dinh H."/>
            <person name="Doddapaneni H."/>
            <person name="Downs B."/>
            <person name="Dugan-Rocha S."/>
            <person name="Elkadiri S."/>
            <person name="Gnanaolivu R.D."/>
            <person name="Hernandez B."/>
            <person name="Javaid M."/>
            <person name="Jayaseelan J.C."/>
            <person name="Lee S."/>
            <person name="Li M."/>
            <person name="Ming W."/>
            <person name="Munidasa M."/>
            <person name="Muniz J."/>
            <person name="Nguyen L."/>
            <person name="Ongeri F."/>
            <person name="Osuji N."/>
            <person name="Pu L.-L."/>
            <person name="Puazo M."/>
            <person name="Qu C."/>
            <person name="Quiroz J."/>
            <person name="Raj R."/>
            <person name="Weissenberger G."/>
            <person name="Xin Y."/>
            <person name="Zou X."/>
            <person name="Han Y."/>
            <person name="Richards S."/>
            <person name="Worley K."/>
            <person name="Muzny D."/>
            <person name="Gibbs R."/>
        </authorList>
    </citation>
    <scope>NUCLEOTIDE SEQUENCE</scope>
    <source>
        <strain evidence="2">Sampled in the wild</strain>
    </source>
</reference>
<dbReference type="EMBL" id="KZ308352">
    <property type="protein sequence ID" value="KAG8227959.1"/>
    <property type="molecule type" value="Genomic_DNA"/>
</dbReference>